<keyword evidence="2" id="KW-0472">Membrane</keyword>
<protein>
    <submittedName>
        <fullName evidence="3">Uncharacterized protein</fullName>
    </submittedName>
</protein>
<dbReference type="AlphaFoldDB" id="A0A4Y9ZIS1"/>
<gene>
    <name evidence="3" type="ORF">EWM64_g9952</name>
</gene>
<name>A0A4Y9ZIS1_9AGAM</name>
<evidence type="ECO:0000256" key="1">
    <source>
        <dbReference type="SAM" id="MobiDB-lite"/>
    </source>
</evidence>
<keyword evidence="2" id="KW-0812">Transmembrane</keyword>
<comment type="caution">
    <text evidence="3">The sequence shown here is derived from an EMBL/GenBank/DDBJ whole genome shotgun (WGS) entry which is preliminary data.</text>
</comment>
<accession>A0A4Y9ZIS1</accession>
<evidence type="ECO:0000313" key="3">
    <source>
        <dbReference type="EMBL" id="TFY74060.1"/>
    </source>
</evidence>
<reference evidence="3 4" key="1">
    <citation type="submission" date="2019-02" db="EMBL/GenBank/DDBJ databases">
        <title>Genome sequencing of the rare red list fungi Hericium alpestre (H. flagellum).</title>
        <authorList>
            <person name="Buettner E."/>
            <person name="Kellner H."/>
        </authorList>
    </citation>
    <scope>NUCLEOTIDE SEQUENCE [LARGE SCALE GENOMIC DNA]</scope>
    <source>
        <strain evidence="3 4">DSM 108284</strain>
    </source>
</reference>
<evidence type="ECO:0000256" key="2">
    <source>
        <dbReference type="SAM" id="Phobius"/>
    </source>
</evidence>
<dbReference type="EMBL" id="SFCI01002331">
    <property type="protein sequence ID" value="TFY74060.1"/>
    <property type="molecule type" value="Genomic_DNA"/>
</dbReference>
<evidence type="ECO:0000313" key="4">
    <source>
        <dbReference type="Proteomes" id="UP000298061"/>
    </source>
</evidence>
<dbReference type="OrthoDB" id="2638305at2759"/>
<feature type="compositionally biased region" description="Polar residues" evidence="1">
    <location>
        <begin position="854"/>
        <end position="866"/>
    </location>
</feature>
<feature type="non-terminal residue" evidence="3">
    <location>
        <position position="1006"/>
    </location>
</feature>
<feature type="region of interest" description="Disordered" evidence="1">
    <location>
        <begin position="810"/>
        <end position="866"/>
    </location>
</feature>
<sequence>MCKGEDIYLRLSERSPWKQLTLLLPLPSATSLVLSAAGMSVFEPDIVRHALRNSLCTPDEREKFDAAWDKSVADRISTWTSNGNKSADNDVAKAQIAWSAEVVAYVAFLFSQAKANTGCSQSTRQPPFLKLSVPVLGPRFIPPSFRHIERRSEFPDIDPEAAYLQPLSIVHPFYFPSLSTCPQCRGHNIRWDGWTSTGPRNIVYGIRRPELALGYQLRCKDCKKKRSQLSGGVTKRGKKKQALSYSCATTNPIFWEKWEWWDIPTGEVPIFFKKCAVTRELLDLILEVRLTSTSHGLAENIKQLHLLEYHQVVSEYLECYKRRDCWYKPHILKEFSEPWDEKGYNGKSISGDLITDIILEDSYRTRQDESSEYLRTLKAKSLSIDATFKITQKATVVSKDRQRTDPHKGGLMTAMSETNECVKWKFSMTQSNGELREFLDDLGDRFVQQEEPPPEDVTADNCCHVRSAVVHAFPQAHVGLDVYHFMMRYLVATINQGTNPWRSQVASDIRDALLISGAENGTPAKYRAKEEQAELLQAAYTKWARHGDVWTAAAAKVHADQMRHVRNGCLTRINQDIATDGSRIEGSHKGWNSIMHSHASGLEMLVALGHDHVLRRNIRVALRLDKPTAFVVSTYGSHHTRLVDHTAQEWNALLTLKKRKEPRTYRNAALRPELPKISTKEKFGLVRSAEFETYNGLIKQEEPDEDIALDLLELVKEESTITFQSVGTQLQVDPAFINICYHKAHTFRGITSAELTLAQHSARAHVVPASSAAAQPEIDYDEIEELVSEGSGTQPHSVALVASHDVLDLTQNDDSDDEQPRMPAPVGTRPGLLKRKADPEPLTAGTQVRRKRVQGSTSKQGSQLQVSSPNIVVRGSGVKASQPGAQILVFFGHQKPPSHTGTSMNLASQLTASKKGGATATRPMRVLGQAEPMPAITTNAAVIDPVLLATDTSLVPAVPSEQPPLTAPSPSPPIVPPPSPSPQGAVVATAAQPGSTSLAAPATARQ</sequence>
<dbReference type="Proteomes" id="UP000298061">
    <property type="component" value="Unassembled WGS sequence"/>
</dbReference>
<keyword evidence="4" id="KW-1185">Reference proteome</keyword>
<organism evidence="3 4">
    <name type="scientific">Hericium alpestre</name>
    <dbReference type="NCBI Taxonomy" id="135208"/>
    <lineage>
        <taxon>Eukaryota</taxon>
        <taxon>Fungi</taxon>
        <taxon>Dikarya</taxon>
        <taxon>Basidiomycota</taxon>
        <taxon>Agaricomycotina</taxon>
        <taxon>Agaricomycetes</taxon>
        <taxon>Russulales</taxon>
        <taxon>Hericiaceae</taxon>
        <taxon>Hericium</taxon>
    </lineage>
</organism>
<proteinExistence type="predicted"/>
<feature type="region of interest" description="Disordered" evidence="1">
    <location>
        <begin position="954"/>
        <end position="1006"/>
    </location>
</feature>
<feature type="compositionally biased region" description="Pro residues" evidence="1">
    <location>
        <begin position="961"/>
        <end position="981"/>
    </location>
</feature>
<feature type="transmembrane region" description="Helical" evidence="2">
    <location>
        <begin position="20"/>
        <end position="42"/>
    </location>
</feature>
<keyword evidence="2" id="KW-1133">Transmembrane helix</keyword>